<sequence length="127" mass="13992">MLINRSFHGRSAQGESWEERWEGPDKGLVCSWLRGIEKARETPLLAEQAKRGELPALVWAGGGKAIKAGRRVGSLRYLAMWQGLRGEDLDIDTEAGATLTCSETNMVVTFTGDIRAIWKASSQGDEE</sequence>
<organism evidence="1">
    <name type="scientific">Variovorax sp. HH01</name>
    <dbReference type="NCBI Taxonomy" id="1084736"/>
    <lineage>
        <taxon>Bacteria</taxon>
        <taxon>Pseudomonadati</taxon>
        <taxon>Pseudomonadota</taxon>
        <taxon>Betaproteobacteria</taxon>
        <taxon>Burkholderiales</taxon>
        <taxon>Comamonadaceae</taxon>
        <taxon>Variovorax</taxon>
    </lineage>
</organism>
<accession>I3PCS3</accession>
<protein>
    <submittedName>
        <fullName evidence="1">Uncharacterized protein</fullName>
    </submittedName>
</protein>
<proteinExistence type="predicted"/>
<dbReference type="AlphaFoldDB" id="I3PCS3"/>
<gene>
    <name evidence="1" type="ORF">var103</name>
</gene>
<dbReference type="EMBL" id="JN646852">
    <property type="protein sequence ID" value="AER23980.1"/>
    <property type="molecule type" value="Genomic_DNA"/>
</dbReference>
<evidence type="ECO:0000313" key="1">
    <source>
        <dbReference type="EMBL" id="AER23980.1"/>
    </source>
</evidence>
<reference evidence="1" key="1">
    <citation type="submission" date="2011-09" db="EMBL/GenBank/DDBJ databases">
        <title>A novel amdA gene encoded by the newly isolated Variovorax sp. HH01 strain defines a novel class of cofactor-less aryl malonic acid decarboxylase.</title>
        <authorList>
            <person name="Horn S."/>
            <person name="Maimanakos J."/>
            <person name="Streit W.R."/>
        </authorList>
    </citation>
    <scope>NUCLEOTIDE SEQUENCE</scope>
    <source>
        <strain evidence="1">HH01</strain>
    </source>
</reference>
<name>I3PCS3_9BURK</name>